<evidence type="ECO:0000256" key="11">
    <source>
        <dbReference type="ARBA" id="ARBA00023180"/>
    </source>
</evidence>
<comment type="subcellular location">
    <subcellularLocation>
        <location evidence="1">Cell membrane</location>
        <topology evidence="1">Single-pass type II membrane protein</topology>
    </subcellularLocation>
</comment>
<dbReference type="GO" id="GO:0007159">
    <property type="term" value="P:leukocyte cell-cell adhesion"/>
    <property type="evidence" value="ECO:0007669"/>
    <property type="project" value="TreeGrafter"/>
</dbReference>
<dbReference type="Proteomes" id="UP000472241">
    <property type="component" value="Unplaced"/>
</dbReference>
<evidence type="ECO:0000256" key="13">
    <source>
        <dbReference type="SAM" id="Phobius"/>
    </source>
</evidence>
<protein>
    <submittedName>
        <fullName evidence="14">Oxidized low density lipoprotein receptor 1</fullName>
    </submittedName>
</protein>
<dbReference type="GO" id="GO:0005041">
    <property type="term" value="F:low-density lipoprotein particle receptor activity"/>
    <property type="evidence" value="ECO:0007669"/>
    <property type="project" value="TreeGrafter"/>
</dbReference>
<reference evidence="14" key="2">
    <citation type="submission" date="2025-09" db="UniProtKB">
        <authorList>
            <consortium name="Ensembl"/>
        </authorList>
    </citation>
    <scope>IDENTIFICATION</scope>
</reference>
<evidence type="ECO:0000256" key="3">
    <source>
        <dbReference type="ARBA" id="ARBA00022692"/>
    </source>
</evidence>
<gene>
    <name evidence="14" type="primary">OLR1</name>
</gene>
<keyword evidence="8 13" id="KW-0472">Membrane</keyword>
<evidence type="ECO:0000256" key="9">
    <source>
        <dbReference type="ARBA" id="ARBA00023157"/>
    </source>
</evidence>
<dbReference type="GO" id="GO:0043235">
    <property type="term" value="C:receptor complex"/>
    <property type="evidence" value="ECO:0007669"/>
    <property type="project" value="TreeGrafter"/>
</dbReference>
<dbReference type="GO" id="GO:0005886">
    <property type="term" value="C:plasma membrane"/>
    <property type="evidence" value="ECO:0007669"/>
    <property type="project" value="UniProtKB-SubCell"/>
</dbReference>
<feature type="transmembrane region" description="Helical" evidence="13">
    <location>
        <begin position="38"/>
        <end position="58"/>
    </location>
</feature>
<evidence type="ECO:0000256" key="2">
    <source>
        <dbReference type="ARBA" id="ARBA00022475"/>
    </source>
</evidence>
<accession>A0A667G9P3</accession>
<proteinExistence type="predicted"/>
<keyword evidence="2" id="KW-1003">Cell membrane</keyword>
<keyword evidence="5" id="KW-0130">Cell adhesion</keyword>
<feature type="coiled-coil region" evidence="12">
    <location>
        <begin position="88"/>
        <end position="126"/>
    </location>
</feature>
<sequence>MIFDDLKSTTMKDQPDQKPNGEKAKGLYFLSSRWWCPAAVLLGVLCLGLLVTLIMLIMQVSQVSGLLKQHQANLTHQEIILEGQILAQQQAEKASQESEKELKEMIKNLTQKLDEKSKKQMELHHQNLNLQEALREAANFSGIHPASKRPFQFPVLDRVVSEEAEQLMALGGWLSFDAPLVSIPGISFPEVYFRHLCLYTKGSCFC</sequence>
<keyword evidence="10" id="KW-0675">Receptor</keyword>
<evidence type="ECO:0000256" key="7">
    <source>
        <dbReference type="ARBA" id="ARBA00022989"/>
    </source>
</evidence>
<evidence type="ECO:0000256" key="6">
    <source>
        <dbReference type="ARBA" id="ARBA00022968"/>
    </source>
</evidence>
<name>A0A667G9P3_LYNCA</name>
<keyword evidence="11" id="KW-0325">Glycoprotein</keyword>
<evidence type="ECO:0000256" key="4">
    <source>
        <dbReference type="ARBA" id="ARBA00022859"/>
    </source>
</evidence>
<dbReference type="PANTHER" id="PTHR47298">
    <property type="entry name" value="OXIDIZED LOW-DENSITY LIPOPROTEIN RECEPTOR 1"/>
    <property type="match status" value="1"/>
</dbReference>
<keyword evidence="12" id="KW-0175">Coiled coil</keyword>
<dbReference type="InterPro" id="IPR052332">
    <property type="entry name" value="OxLDL_rcpt1-like"/>
</dbReference>
<dbReference type="Ensembl" id="ENSLCNT00005013356.1">
    <property type="protein sequence ID" value="ENSLCNP00005011916.1"/>
    <property type="gene ID" value="ENSLCNG00005007794.1"/>
</dbReference>
<keyword evidence="15" id="KW-1185">Reference proteome</keyword>
<evidence type="ECO:0000256" key="8">
    <source>
        <dbReference type="ARBA" id="ARBA00023136"/>
    </source>
</evidence>
<dbReference type="PANTHER" id="PTHR47298:SF1">
    <property type="entry name" value="OXIDIZED LOW-DENSITY LIPOPROTEIN RECEPTOR 1"/>
    <property type="match status" value="1"/>
</dbReference>
<evidence type="ECO:0000313" key="15">
    <source>
        <dbReference type="Proteomes" id="UP000472241"/>
    </source>
</evidence>
<evidence type="ECO:0000313" key="14">
    <source>
        <dbReference type="Ensembl" id="ENSLCNP00005011916.1"/>
    </source>
</evidence>
<keyword evidence="9" id="KW-1015">Disulfide bond</keyword>
<evidence type="ECO:0000256" key="10">
    <source>
        <dbReference type="ARBA" id="ARBA00023170"/>
    </source>
</evidence>
<keyword evidence="7 13" id="KW-1133">Transmembrane helix</keyword>
<reference evidence="14" key="1">
    <citation type="submission" date="2025-08" db="UniProtKB">
        <authorList>
            <consortium name="Ensembl"/>
        </authorList>
    </citation>
    <scope>IDENTIFICATION</scope>
</reference>
<keyword evidence="4" id="KW-0391">Immunity</keyword>
<dbReference type="AlphaFoldDB" id="A0A667G9P3"/>
<evidence type="ECO:0000256" key="5">
    <source>
        <dbReference type="ARBA" id="ARBA00022889"/>
    </source>
</evidence>
<evidence type="ECO:0000256" key="1">
    <source>
        <dbReference type="ARBA" id="ARBA00004401"/>
    </source>
</evidence>
<keyword evidence="3 13" id="KW-0812">Transmembrane</keyword>
<evidence type="ECO:0000256" key="12">
    <source>
        <dbReference type="SAM" id="Coils"/>
    </source>
</evidence>
<dbReference type="GO" id="GO:0002376">
    <property type="term" value="P:immune system process"/>
    <property type="evidence" value="ECO:0007669"/>
    <property type="project" value="UniProtKB-KW"/>
</dbReference>
<keyword evidence="6" id="KW-0735">Signal-anchor</keyword>
<organism evidence="14 15">
    <name type="scientific">Lynx canadensis</name>
    <name type="common">Canada lynx</name>
    <name type="synonym">Felis canadensis</name>
    <dbReference type="NCBI Taxonomy" id="61383"/>
    <lineage>
        <taxon>Eukaryota</taxon>
        <taxon>Metazoa</taxon>
        <taxon>Chordata</taxon>
        <taxon>Craniata</taxon>
        <taxon>Vertebrata</taxon>
        <taxon>Euteleostomi</taxon>
        <taxon>Mammalia</taxon>
        <taxon>Eutheria</taxon>
        <taxon>Laurasiatheria</taxon>
        <taxon>Carnivora</taxon>
        <taxon>Feliformia</taxon>
        <taxon>Felidae</taxon>
        <taxon>Felinae</taxon>
        <taxon>Lynx</taxon>
    </lineage>
</organism>
<dbReference type="GO" id="GO:0042157">
    <property type="term" value="P:lipoprotein metabolic process"/>
    <property type="evidence" value="ECO:0007669"/>
    <property type="project" value="TreeGrafter"/>
</dbReference>